<dbReference type="SMART" id="SM00479">
    <property type="entry name" value="EXOIII"/>
    <property type="match status" value="1"/>
</dbReference>
<evidence type="ECO:0000256" key="2">
    <source>
        <dbReference type="ARBA" id="ARBA00010489"/>
    </source>
</evidence>
<feature type="domain" description="Exonuclease" evidence="11">
    <location>
        <begin position="112"/>
        <end position="273"/>
    </location>
</feature>
<proteinExistence type="inferred from homology"/>
<dbReference type="GO" id="GO:0003676">
    <property type="term" value="F:nucleic acid binding"/>
    <property type="evidence" value="ECO:0007669"/>
    <property type="project" value="InterPro"/>
</dbReference>
<evidence type="ECO:0000256" key="7">
    <source>
        <dbReference type="ARBA" id="ARBA00022839"/>
    </source>
</evidence>
<sequence>MSELSLNWKKLSSKISKKPSQTRPSLAKSKTQGRQNVMKTSRVSKALLINVNSHYSASSQSSPSSKDKSSLASRNASSIQKMLWTRDNNFKAQVDAEVIVNSPDDKRLEPGKYLAMDCEFVGIGKDGEHNALARVSIVNFFGHVIMDEYVRPKARVTDFRTSISGVAPWHLKDATPFDDVQKKVSALIKDRILVGHAIANDLECLQLSHPRRMLRDTVSCSEYRKVAGGRSPSLRKLMQHFFKINIQDGEHSSVEDARATMLLFRRAKDDIERNMERRN</sequence>
<evidence type="ECO:0000256" key="9">
    <source>
        <dbReference type="ARBA" id="ARBA00025599"/>
    </source>
</evidence>
<dbReference type="AlphaFoldDB" id="A5E1X8"/>
<dbReference type="InterPro" id="IPR037431">
    <property type="entry name" value="REX4_DEDDh_dom"/>
</dbReference>
<comment type="similarity">
    <text evidence="2">Belongs to the REXO4 family.</text>
</comment>
<evidence type="ECO:0000313" key="13">
    <source>
        <dbReference type="Proteomes" id="UP000001996"/>
    </source>
</evidence>
<dbReference type="STRING" id="379508.A5E1X8"/>
<keyword evidence="8" id="KW-0539">Nucleus</keyword>
<keyword evidence="13" id="KW-1185">Reference proteome</keyword>
<dbReference type="PANTHER" id="PTHR12801:SF45">
    <property type="entry name" value="RNA EXONUCLEASE 4"/>
    <property type="match status" value="1"/>
</dbReference>
<gene>
    <name evidence="12" type="ORF">LELG_03615</name>
</gene>
<dbReference type="Gene3D" id="3.30.420.10">
    <property type="entry name" value="Ribonuclease H-like superfamily/Ribonuclease H"/>
    <property type="match status" value="1"/>
</dbReference>
<dbReference type="HOGENOM" id="CLU_022453_2_1_1"/>
<dbReference type="FunCoup" id="A5E1X8">
    <property type="interactions" value="782"/>
</dbReference>
<evidence type="ECO:0000256" key="3">
    <source>
        <dbReference type="ARBA" id="ARBA00016937"/>
    </source>
</evidence>
<dbReference type="OrthoDB" id="8191639at2759"/>
<dbReference type="GO" id="GO:0008408">
    <property type="term" value="F:3'-5' exonuclease activity"/>
    <property type="evidence" value="ECO:0007669"/>
    <property type="project" value="InterPro"/>
</dbReference>
<feature type="compositionally biased region" description="Polar residues" evidence="10">
    <location>
        <begin position="21"/>
        <end position="40"/>
    </location>
</feature>
<keyword evidence="7 12" id="KW-0269">Exonuclease</keyword>
<protein>
    <recommendedName>
        <fullName evidence="3">RNA exonuclease 4</fullName>
    </recommendedName>
</protein>
<evidence type="ECO:0000259" key="11">
    <source>
        <dbReference type="SMART" id="SM00479"/>
    </source>
</evidence>
<dbReference type="InParanoid" id="A5E1X8"/>
<dbReference type="Proteomes" id="UP000001996">
    <property type="component" value="Unassembled WGS sequence"/>
</dbReference>
<dbReference type="SUPFAM" id="SSF53098">
    <property type="entry name" value="Ribonuclease H-like"/>
    <property type="match status" value="1"/>
</dbReference>
<dbReference type="InterPro" id="IPR012337">
    <property type="entry name" value="RNaseH-like_sf"/>
</dbReference>
<keyword evidence="4" id="KW-0698">rRNA processing</keyword>
<dbReference type="InterPro" id="IPR013520">
    <property type="entry name" value="Ribonucl_H"/>
</dbReference>
<keyword evidence="5" id="KW-0540">Nuclease</keyword>
<evidence type="ECO:0000256" key="5">
    <source>
        <dbReference type="ARBA" id="ARBA00022722"/>
    </source>
</evidence>
<dbReference type="Pfam" id="PF00929">
    <property type="entry name" value="RNase_T"/>
    <property type="match status" value="1"/>
</dbReference>
<dbReference type="GO" id="GO:0000027">
    <property type="term" value="P:ribosomal large subunit assembly"/>
    <property type="evidence" value="ECO:0007669"/>
    <property type="project" value="EnsemblFungi"/>
</dbReference>
<comment type="function">
    <text evidence="9">Exoribonuclease involved in ribosome biosynthesis. Involved in the processing of ITS1, the internal transcribed spacer localized between the 18S and 5.8S rRNAs.</text>
</comment>
<evidence type="ECO:0000256" key="1">
    <source>
        <dbReference type="ARBA" id="ARBA00004123"/>
    </source>
</evidence>
<dbReference type="EMBL" id="CH981527">
    <property type="protein sequence ID" value="EDK45436.1"/>
    <property type="molecule type" value="Genomic_DNA"/>
</dbReference>
<evidence type="ECO:0000256" key="8">
    <source>
        <dbReference type="ARBA" id="ARBA00023242"/>
    </source>
</evidence>
<reference evidence="12 13" key="1">
    <citation type="journal article" date="2009" name="Nature">
        <title>Evolution of pathogenicity and sexual reproduction in eight Candida genomes.</title>
        <authorList>
            <person name="Butler G."/>
            <person name="Rasmussen M.D."/>
            <person name="Lin M.F."/>
            <person name="Santos M.A."/>
            <person name="Sakthikumar S."/>
            <person name="Munro C.A."/>
            <person name="Rheinbay E."/>
            <person name="Grabherr M."/>
            <person name="Forche A."/>
            <person name="Reedy J.L."/>
            <person name="Agrafioti I."/>
            <person name="Arnaud M.B."/>
            <person name="Bates S."/>
            <person name="Brown A.J."/>
            <person name="Brunke S."/>
            <person name="Costanzo M.C."/>
            <person name="Fitzpatrick D.A."/>
            <person name="de Groot P.W."/>
            <person name="Harris D."/>
            <person name="Hoyer L.L."/>
            <person name="Hube B."/>
            <person name="Klis F.M."/>
            <person name="Kodira C."/>
            <person name="Lennard N."/>
            <person name="Logue M.E."/>
            <person name="Martin R."/>
            <person name="Neiman A.M."/>
            <person name="Nikolaou E."/>
            <person name="Quail M.A."/>
            <person name="Quinn J."/>
            <person name="Santos M.C."/>
            <person name="Schmitzberger F.F."/>
            <person name="Sherlock G."/>
            <person name="Shah P."/>
            <person name="Silverstein K.A."/>
            <person name="Skrzypek M.S."/>
            <person name="Soll D."/>
            <person name="Staggs R."/>
            <person name="Stansfield I."/>
            <person name="Stumpf M.P."/>
            <person name="Sudbery P.E."/>
            <person name="Srikantha T."/>
            <person name="Zeng Q."/>
            <person name="Berman J."/>
            <person name="Berriman M."/>
            <person name="Heitman J."/>
            <person name="Gow N.A."/>
            <person name="Lorenz M.C."/>
            <person name="Birren B.W."/>
            <person name="Kellis M."/>
            <person name="Cuomo C.A."/>
        </authorList>
    </citation>
    <scope>NUCLEOTIDE SEQUENCE [LARGE SCALE GENOMIC DNA]</scope>
    <source>
        <strain evidence="13">ATCC 11503 / BCRC 21390 / CBS 2605 / JCM 1781 / NBRC 1676 / NRRL YB-4239</strain>
    </source>
</reference>
<dbReference type="eggNOG" id="KOG2249">
    <property type="taxonomic scope" value="Eukaryota"/>
</dbReference>
<keyword evidence="6" id="KW-0378">Hydrolase</keyword>
<dbReference type="GO" id="GO:0006364">
    <property type="term" value="P:rRNA processing"/>
    <property type="evidence" value="ECO:0007669"/>
    <property type="project" value="UniProtKB-KW"/>
</dbReference>
<dbReference type="GO" id="GO:0005634">
    <property type="term" value="C:nucleus"/>
    <property type="evidence" value="ECO:0007669"/>
    <property type="project" value="UniProtKB-SubCell"/>
</dbReference>
<dbReference type="InterPro" id="IPR047021">
    <property type="entry name" value="REXO1/3/4-like"/>
</dbReference>
<comment type="subcellular location">
    <subcellularLocation>
        <location evidence="1">Nucleus</location>
    </subcellularLocation>
</comment>
<organism evidence="12 13">
    <name type="scientific">Lodderomyces elongisporus (strain ATCC 11503 / CBS 2605 / JCM 1781 / NBRC 1676 / NRRL YB-4239)</name>
    <name type="common">Yeast</name>
    <name type="synonym">Saccharomyces elongisporus</name>
    <dbReference type="NCBI Taxonomy" id="379508"/>
    <lineage>
        <taxon>Eukaryota</taxon>
        <taxon>Fungi</taxon>
        <taxon>Dikarya</taxon>
        <taxon>Ascomycota</taxon>
        <taxon>Saccharomycotina</taxon>
        <taxon>Pichiomycetes</taxon>
        <taxon>Debaryomycetaceae</taxon>
        <taxon>Candida/Lodderomyces clade</taxon>
        <taxon>Lodderomyces</taxon>
    </lineage>
</organism>
<evidence type="ECO:0000313" key="12">
    <source>
        <dbReference type="EMBL" id="EDK45436.1"/>
    </source>
</evidence>
<evidence type="ECO:0000256" key="10">
    <source>
        <dbReference type="SAM" id="MobiDB-lite"/>
    </source>
</evidence>
<dbReference type="InterPro" id="IPR036397">
    <property type="entry name" value="RNaseH_sf"/>
</dbReference>
<dbReference type="OMA" id="RRYKSAF"/>
<feature type="region of interest" description="Disordered" evidence="10">
    <location>
        <begin position="12"/>
        <end position="40"/>
    </location>
</feature>
<accession>A5E1X8</accession>
<evidence type="ECO:0000256" key="4">
    <source>
        <dbReference type="ARBA" id="ARBA00022552"/>
    </source>
</evidence>
<dbReference type="CDD" id="cd06144">
    <property type="entry name" value="REX4_like"/>
    <property type="match status" value="1"/>
</dbReference>
<dbReference type="PANTHER" id="PTHR12801">
    <property type="entry name" value="RNA EXONUCLEASE REXO1 / RECO3 FAMILY MEMBER-RELATED"/>
    <property type="match status" value="1"/>
</dbReference>
<evidence type="ECO:0000256" key="6">
    <source>
        <dbReference type="ARBA" id="ARBA00022801"/>
    </source>
</evidence>
<dbReference type="FunFam" id="3.30.420.10:FF:000007">
    <property type="entry name" value="Interferon-stimulated exonuclease gene 20"/>
    <property type="match status" value="1"/>
</dbReference>
<name>A5E1X8_LODEL</name>